<sequence>MNTLLLRGGRIIDPAQNLDTVGDLLLANGKVVGVGPQSRPANTRELDCTGLIVCPGLIDMHVHLREPGREEDETIATGTAAAINGGVTAVACMPNTEPALDTQAAAEFVILQAKRAGNCHVFPIGAVTKGRAQQELAEIGGLVAGGAVAFTDDGSPVESAELMRRALEYTKMFRKPGEPFGKAVLVHAEILELTRGAVMSEGVVSTQLGLRGMPAVAEEIMIYRDIALAELTGGKVHILHVSSAGGVDLIRQGRKKAQLLKDRGEPTFWISGEACPHHFILTDETLRSFDSNFKMSPPLRTKKDVDAIIEGLKDGTLTVLATDHAPHASEKKARELDQAPNGILGLETFLPLCVTHLVEAGHLTWPQMIEKMTVNPAAVLGVDRGTLLPGRPADVTVIDPKVKWTIDKNQSKSKSRNTPFHGHEVTGRAVATIVGGELKKCEIG</sequence>
<dbReference type="Pfam" id="PF12890">
    <property type="entry name" value="DHOase"/>
    <property type="match status" value="1"/>
</dbReference>
<keyword evidence="3 6" id="KW-0479">Metal-binding</keyword>
<evidence type="ECO:0000313" key="9">
    <source>
        <dbReference type="Proteomes" id="UP000214646"/>
    </source>
</evidence>
<comment type="function">
    <text evidence="1 6">Catalyzes the reversible cyclization of carbamoyl aspartate to dihydroorotate.</text>
</comment>
<keyword evidence="5 6" id="KW-0665">Pyrimidine biosynthesis</keyword>
<evidence type="ECO:0000256" key="5">
    <source>
        <dbReference type="ARBA" id="ARBA00022975"/>
    </source>
</evidence>
<feature type="binding site" evidence="6">
    <location>
        <position position="327"/>
    </location>
    <ligand>
        <name>substrate</name>
    </ligand>
</feature>
<dbReference type="SUPFAM" id="SSF51556">
    <property type="entry name" value="Metallo-dependent hydrolases"/>
    <property type="match status" value="1"/>
</dbReference>
<dbReference type="EC" id="3.5.2.3" evidence="6"/>
<dbReference type="InterPro" id="IPR024403">
    <property type="entry name" value="DHOase_cat"/>
</dbReference>
<dbReference type="PROSITE" id="PS00482">
    <property type="entry name" value="DIHYDROOROTASE_1"/>
    <property type="match status" value="1"/>
</dbReference>
<keyword evidence="4 6" id="KW-0378">Hydrolase</keyword>
<dbReference type="PANTHER" id="PTHR43668">
    <property type="entry name" value="ALLANTOINASE"/>
    <property type="match status" value="1"/>
</dbReference>
<reference evidence="9" key="1">
    <citation type="submission" date="2017-06" db="EMBL/GenBank/DDBJ databases">
        <title>Genome analysis of Fimbriiglobus ruber SP5, the first member of the order Planctomycetales with confirmed chitinolytic capability.</title>
        <authorList>
            <person name="Ravin N.V."/>
            <person name="Rakitin A.L."/>
            <person name="Ivanova A.A."/>
            <person name="Beletsky A.V."/>
            <person name="Kulichevskaya I.S."/>
            <person name="Mardanov A.V."/>
            <person name="Dedysh S.N."/>
        </authorList>
    </citation>
    <scope>NUCLEOTIDE SEQUENCE [LARGE SCALE GENOMIC DNA]</scope>
    <source>
        <strain evidence="9">SP5</strain>
    </source>
</reference>
<comment type="catalytic activity">
    <reaction evidence="6">
        <text>(S)-dihydroorotate + H2O = N-carbamoyl-L-aspartate + H(+)</text>
        <dbReference type="Rhea" id="RHEA:24296"/>
        <dbReference type="ChEBI" id="CHEBI:15377"/>
        <dbReference type="ChEBI" id="CHEBI:15378"/>
        <dbReference type="ChEBI" id="CHEBI:30864"/>
        <dbReference type="ChEBI" id="CHEBI:32814"/>
        <dbReference type="EC" id="3.5.2.3"/>
    </reaction>
</comment>
<dbReference type="Gene3D" id="3.20.20.140">
    <property type="entry name" value="Metal-dependent hydrolases"/>
    <property type="match status" value="1"/>
</dbReference>
<feature type="active site" evidence="6">
    <location>
        <position position="323"/>
    </location>
</feature>
<feature type="binding site" evidence="6">
    <location>
        <begin position="63"/>
        <end position="65"/>
    </location>
    <ligand>
        <name>substrate</name>
    </ligand>
</feature>
<dbReference type="SUPFAM" id="SSF51338">
    <property type="entry name" value="Composite domain of metallo-dependent hydrolases"/>
    <property type="match status" value="1"/>
</dbReference>
<comment type="caution">
    <text evidence="8">The sequence shown here is derived from an EMBL/GenBank/DDBJ whole genome shotgun (WGS) entry which is preliminary data.</text>
</comment>
<evidence type="ECO:0000256" key="1">
    <source>
        <dbReference type="ARBA" id="ARBA00002368"/>
    </source>
</evidence>
<feature type="binding site" evidence="6">
    <location>
        <position position="240"/>
    </location>
    <ligand>
        <name>Zn(2+)</name>
        <dbReference type="ChEBI" id="CHEBI:29105"/>
        <label>2</label>
    </ligand>
</feature>
<dbReference type="GO" id="GO:0005737">
    <property type="term" value="C:cytoplasm"/>
    <property type="evidence" value="ECO:0007669"/>
    <property type="project" value="TreeGrafter"/>
</dbReference>
<comment type="pathway">
    <text evidence="6">Pyrimidine metabolism; UMP biosynthesis via de novo pathway; (S)-dihydroorotate from bicarbonate: step 3/3.</text>
</comment>
<feature type="binding site" evidence="6">
    <location>
        <position position="187"/>
    </location>
    <ligand>
        <name>Zn(2+)</name>
        <dbReference type="ChEBI" id="CHEBI:29105"/>
        <label>2</label>
    </ligand>
</feature>
<dbReference type="GO" id="GO:0006145">
    <property type="term" value="P:purine nucleobase catabolic process"/>
    <property type="evidence" value="ECO:0007669"/>
    <property type="project" value="TreeGrafter"/>
</dbReference>
<dbReference type="EMBL" id="NIDE01000017">
    <property type="protein sequence ID" value="OWK35836.1"/>
    <property type="molecule type" value="Genomic_DNA"/>
</dbReference>
<dbReference type="InterPro" id="IPR002195">
    <property type="entry name" value="Dihydroorotase_CS"/>
</dbReference>
<evidence type="ECO:0000256" key="2">
    <source>
        <dbReference type="ARBA" id="ARBA00010286"/>
    </source>
</evidence>
<comment type="caution">
    <text evidence="6">Lacks conserved residue(s) required for the propagation of feature annotation.</text>
</comment>
<protein>
    <recommendedName>
        <fullName evidence="6">Dihydroorotase</fullName>
        <shortName evidence="6">DHOase</shortName>
        <ecNumber evidence="6">3.5.2.3</ecNumber>
    </recommendedName>
</protein>
<proteinExistence type="inferred from homology"/>
<evidence type="ECO:0000256" key="3">
    <source>
        <dbReference type="ARBA" id="ARBA00022723"/>
    </source>
</evidence>
<dbReference type="InterPro" id="IPR050138">
    <property type="entry name" value="DHOase/Allantoinase_Hydrolase"/>
</dbReference>
<dbReference type="CDD" id="cd01317">
    <property type="entry name" value="DHOase_IIa"/>
    <property type="match status" value="1"/>
</dbReference>
<comment type="cofactor">
    <cofactor evidence="6">
        <name>Zn(2+)</name>
        <dbReference type="ChEBI" id="CHEBI:29105"/>
    </cofactor>
    <text evidence="6">Binds 2 Zn(2+) ions per subunit.</text>
</comment>
<dbReference type="GO" id="GO:0044205">
    <property type="term" value="P:'de novo' UMP biosynthetic process"/>
    <property type="evidence" value="ECO:0007669"/>
    <property type="project" value="UniProtKB-UniRule"/>
</dbReference>
<dbReference type="GO" id="GO:0008270">
    <property type="term" value="F:zinc ion binding"/>
    <property type="evidence" value="ECO:0007669"/>
    <property type="project" value="UniProtKB-UniRule"/>
</dbReference>
<dbReference type="RefSeq" id="WP_088258943.1">
    <property type="nucleotide sequence ID" value="NZ_NIDE01000017.1"/>
</dbReference>
<dbReference type="HAMAP" id="MF_00220_B">
    <property type="entry name" value="PyrC_classI_B"/>
    <property type="match status" value="1"/>
</dbReference>
<dbReference type="InterPro" id="IPR004722">
    <property type="entry name" value="DHOase"/>
</dbReference>
<feature type="domain" description="Dihydroorotase catalytic" evidence="7">
    <location>
        <begin position="52"/>
        <end position="243"/>
    </location>
</feature>
<keyword evidence="6" id="KW-0862">Zinc</keyword>
<dbReference type="OrthoDB" id="9765462at2"/>
<dbReference type="PROSITE" id="PS00483">
    <property type="entry name" value="DIHYDROOROTASE_2"/>
    <property type="match status" value="1"/>
</dbReference>
<dbReference type="InterPro" id="IPR011059">
    <property type="entry name" value="Metal-dep_hydrolase_composite"/>
</dbReference>
<feature type="binding site" evidence="6">
    <location>
        <position position="61"/>
    </location>
    <ligand>
        <name>Zn(2+)</name>
        <dbReference type="ChEBI" id="CHEBI:29105"/>
        <label>1</label>
    </ligand>
</feature>
<evidence type="ECO:0000313" key="8">
    <source>
        <dbReference type="EMBL" id="OWK35836.1"/>
    </source>
</evidence>
<feature type="binding site" evidence="6">
    <location>
        <position position="153"/>
    </location>
    <ligand>
        <name>Zn(2+)</name>
        <dbReference type="ChEBI" id="CHEBI:29105"/>
        <label>2</label>
    </ligand>
</feature>
<dbReference type="PANTHER" id="PTHR43668:SF2">
    <property type="entry name" value="ALLANTOINASE"/>
    <property type="match status" value="1"/>
</dbReference>
<feature type="binding site" evidence="6">
    <location>
        <position position="323"/>
    </location>
    <ligand>
        <name>Zn(2+)</name>
        <dbReference type="ChEBI" id="CHEBI:29105"/>
        <label>1</label>
    </ligand>
</feature>
<feature type="binding site" evidence="6">
    <location>
        <position position="63"/>
    </location>
    <ligand>
        <name>Zn(2+)</name>
        <dbReference type="ChEBI" id="CHEBI:29105"/>
        <label>1</label>
    </ligand>
</feature>
<comment type="similarity">
    <text evidence="2 6">Belongs to the metallo-dependent hydrolases superfamily. DHOase family. Class I DHOase subfamily.</text>
</comment>
<accession>A0A225DES5</accession>
<dbReference type="Gene3D" id="2.30.40.10">
    <property type="entry name" value="Urease, subunit C, domain 1"/>
    <property type="match status" value="1"/>
</dbReference>
<evidence type="ECO:0000256" key="4">
    <source>
        <dbReference type="ARBA" id="ARBA00022801"/>
    </source>
</evidence>
<organism evidence="8 9">
    <name type="scientific">Fimbriiglobus ruber</name>
    <dbReference type="NCBI Taxonomy" id="1908690"/>
    <lineage>
        <taxon>Bacteria</taxon>
        <taxon>Pseudomonadati</taxon>
        <taxon>Planctomycetota</taxon>
        <taxon>Planctomycetia</taxon>
        <taxon>Gemmatales</taxon>
        <taxon>Gemmataceae</taxon>
        <taxon>Fimbriiglobus</taxon>
    </lineage>
</organism>
<feature type="binding site" evidence="6">
    <location>
        <position position="153"/>
    </location>
    <ligand>
        <name>Zn(2+)</name>
        <dbReference type="ChEBI" id="CHEBI:29105"/>
        <label>1</label>
    </ligand>
</feature>
<dbReference type="Proteomes" id="UP000214646">
    <property type="component" value="Unassembled WGS sequence"/>
</dbReference>
<evidence type="ECO:0000256" key="6">
    <source>
        <dbReference type="HAMAP-Rule" id="MF_00220"/>
    </source>
</evidence>
<feature type="binding site" evidence="6">
    <location>
        <position position="95"/>
    </location>
    <ligand>
        <name>substrate</name>
    </ligand>
</feature>
<dbReference type="GO" id="GO:0004038">
    <property type="term" value="F:allantoinase activity"/>
    <property type="evidence" value="ECO:0007669"/>
    <property type="project" value="TreeGrafter"/>
</dbReference>
<evidence type="ECO:0000259" key="7">
    <source>
        <dbReference type="Pfam" id="PF12890"/>
    </source>
</evidence>
<dbReference type="AlphaFoldDB" id="A0A225DES5"/>
<gene>
    <name evidence="6" type="primary">pyrC</name>
    <name evidence="8" type="ORF">FRUB_08399</name>
</gene>
<dbReference type="InterPro" id="IPR032466">
    <property type="entry name" value="Metal_Hydrolase"/>
</dbReference>
<dbReference type="NCBIfam" id="TIGR00857">
    <property type="entry name" value="pyrC_multi"/>
    <property type="match status" value="1"/>
</dbReference>
<keyword evidence="9" id="KW-1185">Reference proteome</keyword>
<dbReference type="UniPathway" id="UPA00070">
    <property type="reaction ID" value="UER00117"/>
</dbReference>
<dbReference type="GO" id="GO:0004151">
    <property type="term" value="F:dihydroorotase activity"/>
    <property type="evidence" value="ECO:0007669"/>
    <property type="project" value="UniProtKB-UniRule"/>
</dbReference>
<name>A0A225DES5_9BACT</name>